<reference evidence="2 3" key="1">
    <citation type="submission" date="2019-08" db="EMBL/GenBank/DDBJ databases">
        <authorList>
            <person name="Peeters C."/>
        </authorList>
    </citation>
    <scope>NUCLEOTIDE SEQUENCE [LARGE SCALE GENOMIC DNA]</scope>
    <source>
        <strain evidence="2 3">LMG 20603</strain>
    </source>
</reference>
<keyword evidence="3" id="KW-1185">Reference proteome</keyword>
<evidence type="ECO:0000313" key="3">
    <source>
        <dbReference type="Proteomes" id="UP000382040"/>
    </source>
</evidence>
<feature type="signal peptide" evidence="1">
    <location>
        <begin position="1"/>
        <end position="25"/>
    </location>
</feature>
<proteinExistence type="predicted"/>
<dbReference type="Proteomes" id="UP000382040">
    <property type="component" value="Unassembled WGS sequence"/>
</dbReference>
<keyword evidence="2" id="KW-0449">Lipoprotein</keyword>
<dbReference type="PROSITE" id="PS51257">
    <property type="entry name" value="PROKAR_LIPOPROTEIN"/>
    <property type="match status" value="1"/>
</dbReference>
<keyword evidence="1" id="KW-0732">Signal</keyword>
<feature type="chain" id="PRO_5022717183" evidence="1">
    <location>
        <begin position="26"/>
        <end position="349"/>
    </location>
</feature>
<dbReference type="EMBL" id="CABPST010000001">
    <property type="protein sequence ID" value="VVE86248.1"/>
    <property type="molecule type" value="Genomic_DNA"/>
</dbReference>
<protein>
    <submittedName>
        <fullName evidence="2">Lipoprotein</fullName>
    </submittedName>
</protein>
<evidence type="ECO:0000313" key="2">
    <source>
        <dbReference type="EMBL" id="VVE86248.1"/>
    </source>
</evidence>
<evidence type="ECO:0000256" key="1">
    <source>
        <dbReference type="SAM" id="SignalP"/>
    </source>
</evidence>
<organism evidence="2 3">
    <name type="scientific">Pandoraea bronchicola</name>
    <dbReference type="NCBI Taxonomy" id="2508287"/>
    <lineage>
        <taxon>Bacteria</taxon>
        <taxon>Pseudomonadati</taxon>
        <taxon>Pseudomonadota</taxon>
        <taxon>Betaproteobacteria</taxon>
        <taxon>Burkholderiales</taxon>
        <taxon>Burkholderiaceae</taxon>
        <taxon>Pandoraea</taxon>
    </lineage>
</organism>
<accession>A0A5E5BLK7</accession>
<dbReference type="AlphaFoldDB" id="A0A5E5BLK7"/>
<sequence>MVSKRLAGTAVACTVGLLMSNVAQACATCGCSLSTDAAMGYSALPGWRISFDYSFINQSQLRSGTGAVPPSQAAAINDAGGSQEVEKQTINRYYNLGLSYSPNSSWNFSAVVPFIDRSHTTYGNAGTAQLTPDNVSGATSSGLGDVKLIANFQGFLPTRNLGVQLGVKLPTGAYGGQNVVTGATVGHPVFFSSGPNAAGGQALDTSLQPGTGSTDIILGAYYYQPVSQDFDAFVNVQFQSAVMEKLNQVNADYRPGNLTTVSAGLRYEANPMIVPQLQINFTRKSADQGALADTTDTGGTVAYLSPGVTVAVTHNLHVYGFVQKAIYSKLDGYQLFPRWTGNVGVSYAF</sequence>
<gene>
    <name evidence="2" type="ORF">PBR20603_00167</name>
</gene>
<name>A0A5E5BLK7_9BURK</name>
<dbReference type="OrthoDB" id="7493123at2"/>